<dbReference type="GO" id="GO:0051607">
    <property type="term" value="P:defense response to virus"/>
    <property type="evidence" value="ECO:0007669"/>
    <property type="project" value="UniProtKB-KW"/>
</dbReference>
<dbReference type="PATRIC" id="fig|796385.3.peg.3050"/>
<dbReference type="PANTHER" id="PTHR36528">
    <property type="entry name" value="CRISPR SYSTEM SINGLE-STRAND-SPECIFIC DEOXYRIBONUCLEASE CAS10/CSM1 (SUBTYPE III-A)"/>
    <property type="match status" value="1"/>
</dbReference>
<organism evidence="14 15">
    <name type="scientific">Methanosarcina barkeri CM1</name>
    <dbReference type="NCBI Taxonomy" id="796385"/>
    <lineage>
        <taxon>Archaea</taxon>
        <taxon>Methanobacteriati</taxon>
        <taxon>Methanobacteriota</taxon>
        <taxon>Stenosarchaea group</taxon>
        <taxon>Methanomicrobia</taxon>
        <taxon>Methanosarcinales</taxon>
        <taxon>Methanosarcinaceae</taxon>
        <taxon>Methanosarcina</taxon>
    </lineage>
</organism>
<keyword evidence="8" id="KW-0378">Hydrolase</keyword>
<evidence type="ECO:0000256" key="11">
    <source>
        <dbReference type="ARBA" id="ARBA00023118"/>
    </source>
</evidence>
<dbReference type="Pfam" id="PF01966">
    <property type="entry name" value="HD"/>
    <property type="match status" value="1"/>
</dbReference>
<reference evidence="14 15" key="2">
    <citation type="journal article" date="2015" name="Stand. Genomic Sci.">
        <title>The complete genome sequence of the rumen methanogen Methanosarcina barkeri CM1.</title>
        <authorList>
            <person name="Lambie S.C."/>
            <person name="Kelly W.J."/>
            <person name="Leahy S.C."/>
            <person name="Li D."/>
            <person name="Reilly K."/>
            <person name="McAllister T.A."/>
            <person name="Valle E.R."/>
            <person name="Attwood G.T."/>
            <person name="Altermann E."/>
        </authorList>
    </citation>
    <scope>NUCLEOTIDE SEQUENCE [LARGE SCALE GENOMIC DNA]</scope>
    <source>
        <strain evidence="14 15">CM1</strain>
    </source>
</reference>
<dbReference type="PANTHER" id="PTHR36528:SF1">
    <property type="entry name" value="CRISPR SYSTEM SINGLE-STRAND-SPECIFIC DEOXYRIBONUCLEASE CAS10_CSM1 (SUBTYPE III-A)"/>
    <property type="match status" value="1"/>
</dbReference>
<evidence type="ECO:0000256" key="4">
    <source>
        <dbReference type="ARBA" id="ARBA00022679"/>
    </source>
</evidence>
<keyword evidence="10" id="KW-0067">ATP-binding</keyword>
<dbReference type="PROSITE" id="PS50887">
    <property type="entry name" value="GGDEF"/>
    <property type="match status" value="1"/>
</dbReference>
<accession>A0A0G3CHS8</accession>
<comment type="similarity">
    <text evidence="2">Belongs to the CRISPR-associated Cas10/Csm1 family.</text>
</comment>
<dbReference type="GeneID" id="24886193"/>
<dbReference type="GO" id="GO:0005524">
    <property type="term" value="F:ATP binding"/>
    <property type="evidence" value="ECO:0007669"/>
    <property type="project" value="UniProtKB-KW"/>
</dbReference>
<dbReference type="InterPro" id="IPR006674">
    <property type="entry name" value="HD_domain"/>
</dbReference>
<evidence type="ECO:0000256" key="2">
    <source>
        <dbReference type="ARBA" id="ARBA00005700"/>
    </source>
</evidence>
<evidence type="ECO:0000256" key="5">
    <source>
        <dbReference type="ARBA" id="ARBA00022722"/>
    </source>
</evidence>
<reference evidence="15" key="1">
    <citation type="submission" date="2014-06" db="EMBL/GenBank/DDBJ databases">
        <title>The complete genome sequence of Methanosarcina barkeri CM1.</title>
        <authorList>
            <consortium name="Pastoral Greenhouse Gas Research Consortium"/>
            <person name="Lambie S.C."/>
            <person name="Leahy S.C."/>
            <person name="Kelly W.J."/>
            <person name="Li D."/>
            <person name="Reilly K."/>
            <person name="Attwood G.T."/>
            <person name="Altermann E."/>
        </authorList>
    </citation>
    <scope>NUCLEOTIDE SEQUENCE [LARGE SCALE GENOMIC DNA]</scope>
    <source>
        <strain evidence="15">CM1</strain>
    </source>
</reference>
<dbReference type="InterPro" id="IPR052117">
    <property type="entry name" value="Cas10/Csm1_subtype-III-A"/>
</dbReference>
<dbReference type="Pfam" id="PF18211">
    <property type="entry name" value="Csm1_B"/>
    <property type="match status" value="1"/>
</dbReference>
<protein>
    <recommendedName>
        <fullName evidence="3">CRISPR system single-strand-specific deoxyribonuclease Cas10/Csm1 (subtype III-A)</fullName>
    </recommendedName>
    <alternativeName>
        <fullName evidence="12">Cyclic oligoadenylate synthase</fullName>
    </alternativeName>
</protein>
<gene>
    <name evidence="14" type="ORF">MCM1_2478</name>
</gene>
<dbReference type="InterPro" id="IPR041062">
    <property type="entry name" value="Csm1_B"/>
</dbReference>
<keyword evidence="11" id="KW-0051">Antiviral defense</keyword>
<dbReference type="Proteomes" id="UP000035331">
    <property type="component" value="Chromosome"/>
</dbReference>
<name>A0A0G3CHS8_METBA</name>
<evidence type="ECO:0000256" key="7">
    <source>
        <dbReference type="ARBA" id="ARBA00022759"/>
    </source>
</evidence>
<keyword evidence="5" id="KW-0540">Nuclease</keyword>
<evidence type="ECO:0000256" key="10">
    <source>
        <dbReference type="ARBA" id="ARBA00022840"/>
    </source>
</evidence>
<dbReference type="GO" id="GO:0004519">
    <property type="term" value="F:endonuclease activity"/>
    <property type="evidence" value="ECO:0007669"/>
    <property type="project" value="UniProtKB-KW"/>
</dbReference>
<dbReference type="Pfam" id="PF22335">
    <property type="entry name" value="Cas10-Cmr2_palm2"/>
    <property type="match status" value="1"/>
</dbReference>
<dbReference type="EMBL" id="CP008746">
    <property type="protein sequence ID" value="AKJ39493.1"/>
    <property type="molecule type" value="Genomic_DNA"/>
</dbReference>
<dbReference type="InterPro" id="IPR054767">
    <property type="entry name" value="Cas10-Cmr2_palm2"/>
</dbReference>
<keyword evidence="6" id="KW-0547">Nucleotide-binding</keyword>
<dbReference type="InterPro" id="IPR043128">
    <property type="entry name" value="Rev_trsase/Diguanyl_cyclase"/>
</dbReference>
<dbReference type="AlphaFoldDB" id="A0A0G3CHS8"/>
<evidence type="ECO:0000313" key="15">
    <source>
        <dbReference type="Proteomes" id="UP000035331"/>
    </source>
</evidence>
<dbReference type="Gene3D" id="3.30.70.270">
    <property type="match status" value="1"/>
</dbReference>
<proteinExistence type="inferred from homology"/>
<keyword evidence="9" id="KW-0269">Exonuclease</keyword>
<dbReference type="NCBIfam" id="TIGR02578">
    <property type="entry name" value="cas_TM1811_Csm1"/>
    <property type="match status" value="1"/>
</dbReference>
<evidence type="ECO:0000259" key="13">
    <source>
        <dbReference type="PROSITE" id="PS50887"/>
    </source>
</evidence>
<feature type="domain" description="GGDEF" evidence="13">
    <location>
        <begin position="540"/>
        <end position="701"/>
    </location>
</feature>
<sequence length="826" mass="94178">MSESDTDSDYNFLKVGALLHDIGHVVPGLQGEDKGHSEKGFEFLRSFASTELFSVFAKYHHAQSVDEIAEEGLNQRYKNLIWIVREASRLSSGDDGSYGEEVGGKHLLKSIFSGISGIKEEKEGEKKIKVPIKYYPSVKLDPNIFTYPEFREDFSDRAEEGCRKIYESFKDFFTKLTELGDKQINEDLLLMFLEENTAFIPAGSGENNDISLFDHLKTTCAIASCMYKSSKEESEESEKYLLVGGDVSGIQDFIYRISSKGALRLLRGRSFYLEMFCEDIVHEIVERLGLPKANILYSGGGNFYILAPNTQKAKDILKSIESKLETWLIDNRLSSSLYLALSWISVSENNFRNFSKMWTKVNQENSLKKAQKYKSVLEKDPSKLLDPSKEIKPESQGEPCDACRKITLPEELKAIKGEEDALFCQLCYEQMEIGGDLANLGDSFYVLKTKYKGDGFSVPFSTMRIIEKEKTGTVNKSSSIYTINSFDTDGIINLIKRKELPPDIHVSSLPIAIYCAKSGDKDDRNLLTFEELADKSQGSKKLGAVRMDVDNLGKIFTLGVPENQRNITRISSLSRMMNYFFKGYLNLLGEFKEKNILDICNRQINFPKLGEERAPNRYFSIIYAGGDDLFIIGAWDDVFELCFDVEGLFRKYVAENPHVTISAGFSIFNSKHPLYQIARVCGNKEECSKDEGKDRIYLINRGIAKEQVSKKLKGIEESICWEKARKLFDDFKPIYEYLMNEKGNPSKSTVRKLLAAREEYCKNPEKANWIIQLHYFVSRNKDLKEILDDQTILRKYFYSVPEGKLNPIYNVDLPLNIFDLVGRKVN</sequence>
<evidence type="ECO:0000256" key="8">
    <source>
        <dbReference type="ARBA" id="ARBA00022801"/>
    </source>
</evidence>
<dbReference type="RefSeq" id="WP_048176865.1">
    <property type="nucleotide sequence ID" value="NZ_CP008746.1"/>
</dbReference>
<dbReference type="GO" id="GO:0004527">
    <property type="term" value="F:exonuclease activity"/>
    <property type="evidence" value="ECO:0007669"/>
    <property type="project" value="UniProtKB-KW"/>
</dbReference>
<evidence type="ECO:0000256" key="9">
    <source>
        <dbReference type="ARBA" id="ARBA00022839"/>
    </source>
</evidence>
<evidence type="ECO:0000313" key="14">
    <source>
        <dbReference type="EMBL" id="AKJ39493.1"/>
    </source>
</evidence>
<evidence type="ECO:0000256" key="1">
    <source>
        <dbReference type="ARBA" id="ARBA00001968"/>
    </source>
</evidence>
<evidence type="ECO:0000256" key="3">
    <source>
        <dbReference type="ARBA" id="ARBA00014333"/>
    </source>
</evidence>
<dbReference type="GO" id="GO:0016740">
    <property type="term" value="F:transferase activity"/>
    <property type="evidence" value="ECO:0007669"/>
    <property type="project" value="UniProtKB-KW"/>
</dbReference>
<comment type="cofactor">
    <cofactor evidence="1">
        <name>a divalent metal cation</name>
        <dbReference type="ChEBI" id="CHEBI:60240"/>
    </cofactor>
</comment>
<dbReference type="InterPro" id="IPR013408">
    <property type="entry name" value="Cas10/Csm1"/>
</dbReference>
<dbReference type="InterPro" id="IPR000160">
    <property type="entry name" value="GGDEF_dom"/>
</dbReference>
<evidence type="ECO:0000256" key="6">
    <source>
        <dbReference type="ARBA" id="ARBA00022741"/>
    </source>
</evidence>
<evidence type="ECO:0000256" key="12">
    <source>
        <dbReference type="ARBA" id="ARBA00032922"/>
    </source>
</evidence>
<keyword evidence="7" id="KW-0255">Endonuclease</keyword>
<keyword evidence="4" id="KW-0808">Transferase</keyword>